<evidence type="ECO:0000256" key="3">
    <source>
        <dbReference type="PROSITE-ProRule" id="PRU00591"/>
    </source>
</evidence>
<dbReference type="SUPFAM" id="SSF56300">
    <property type="entry name" value="Metallo-dependent phosphatases"/>
    <property type="match status" value="2"/>
</dbReference>
<feature type="domain" description="5'-Nucleotidase C-terminal" evidence="5">
    <location>
        <begin position="1048"/>
        <end position="1192"/>
    </location>
</feature>
<reference evidence="6" key="1">
    <citation type="submission" date="2022-04" db="EMBL/GenBank/DDBJ databases">
        <authorList>
            <person name="Criscuolo A."/>
        </authorList>
    </citation>
    <scope>NUCLEOTIDE SEQUENCE</scope>
    <source>
        <strain evidence="6">CIP111895</strain>
    </source>
</reference>
<dbReference type="InterPro" id="IPR008334">
    <property type="entry name" value="5'-Nucleotdase_C"/>
</dbReference>
<organism evidence="6 7">
    <name type="scientific">Neobacillus rhizosphaerae</name>
    <dbReference type="NCBI Taxonomy" id="2880965"/>
    <lineage>
        <taxon>Bacteria</taxon>
        <taxon>Bacillati</taxon>
        <taxon>Bacillota</taxon>
        <taxon>Bacilli</taxon>
        <taxon>Bacillales</taxon>
        <taxon>Bacillaceae</taxon>
        <taxon>Neobacillus</taxon>
    </lineage>
</organism>
<evidence type="ECO:0000256" key="1">
    <source>
        <dbReference type="ARBA" id="ARBA00022729"/>
    </source>
</evidence>
<proteinExistence type="predicted"/>
<dbReference type="InterPro" id="IPR029052">
    <property type="entry name" value="Metallo-depent_PP-like"/>
</dbReference>
<dbReference type="InterPro" id="IPR036907">
    <property type="entry name" value="5'-Nucleotdase_C_sf"/>
</dbReference>
<dbReference type="PROSITE" id="PS51170">
    <property type="entry name" value="CW"/>
    <property type="match status" value="5"/>
</dbReference>
<keyword evidence="2" id="KW-0677">Repeat</keyword>
<evidence type="ECO:0000313" key="7">
    <source>
        <dbReference type="Proteomes" id="UP000838308"/>
    </source>
</evidence>
<dbReference type="InterPro" id="IPR018337">
    <property type="entry name" value="Cell_wall/Cho-bd_repeat"/>
</dbReference>
<dbReference type="NCBIfam" id="NF006938">
    <property type="entry name" value="PRK09420.1"/>
    <property type="match status" value="1"/>
</dbReference>
<feature type="repeat" description="Cell wall-binding" evidence="3">
    <location>
        <begin position="1380"/>
        <end position="1399"/>
    </location>
</feature>
<protein>
    <submittedName>
        <fullName evidence="6">Trifunctional nucleotide phosphoesterase protein YfkN</fullName>
    </submittedName>
</protein>
<dbReference type="SUPFAM" id="SSF69360">
    <property type="entry name" value="Cell wall binding repeat"/>
    <property type="match status" value="2"/>
</dbReference>
<evidence type="ECO:0000256" key="2">
    <source>
        <dbReference type="ARBA" id="ARBA00022737"/>
    </source>
</evidence>
<dbReference type="InterPro" id="IPR004843">
    <property type="entry name" value="Calcineurin-like_PHP"/>
</dbReference>
<sequence>MKISRINLAIKNILSKGGKNVKRKIKRSMKKRMLNGSLAIALALTTVPLNIFPHVAKAAETGNTATLRILETTDLHDAVMAYDYYQDTENGINYGLAKTASLIKQARTEKMNKDVETSPTYEQNSMLFDAGDLLQGNPMADYVAKVKPLTKTDVHPMFKAMKLLNYDGGIVGNHEFNYGLGFLNTAMENAPYPIVNANIYVDDHDSDPTNDKNYFTPYQIIPKKIKDKNGVEQTVNVGIVGFAPPQILQWDKDNLEGKVIVKDIVKTAEKYVKEMKEVGKDGLKADVVVAIAHSGCDVTNDGQEEAENAVFSLSKVAGIDALLFGHAHYAFPAGKEFHQGAKLENPDLTGLDTTKGTINGTPAVEAGFWGNNLGVLDLALVQQEDGTWTADKAASKSVDMPVTSTTAVDSTIVDAVKTEHEATLAYVRGTIGETTAQMHSYFSRVMDDPTIQIVNNAQTDYVKNWIKTNKPELADIPVISAGAPFKAGRGGAGDYTNILKGPLSIKSANDLYLFNNTLKAVELTGAEVKEWLEMSASQFNKIDPTNANAQELIDYGFPTYNFDVIDGVKYQVDVTQPARYKYSDGTILNADAHRIINFTDMDGNPIDPAQKYIVATNNYRATGGGNFPGTKGGKANVVVDSPLENRQILMDYISAKGVVNPSADNNWKIAPVGGVAKNLTFKSSPAAKDVLASAPAVKDVAPLTDGSGFEQYSLDQNVHVQLLGINDFHGQLDTWKSIKDSTGKVVDYSGGIEYLAAYLKDREAANPANTLMIQAGDLVGASPPVSALLQDEPTIRMMNEIGLDVGTIGNHEFDEGVVEMKRLINGGSHPKTEKYEGKYGKFTGSTMDYVVANVVDEKTNEPILPPYAIEEVEGVKIGFIGVVTTDTPTIVTPSGVAGVKFTDEVTAINKYAKELTAKGVKTIVVLAHNPGSSKTDGTGATGQVVDMAKAIDSSVDVVYGAHDHKYLNTNVEGKVLVQSWSYGTAFSDIDLTIDPATGDVIKDQTKAEVVDTLHSKITPDAKIKAELDGYQEDIKPIVSRPVSETAMELSKTANEHGESVLGNVIADGMRTIMHTQFGFMNSGGVRNPLPKGIITWGDLFKVQPFGNDLVTMTITGEQVRTLLNQQFQAPPSYNKIMAISGLKFTWNDKLPYGSKVVDIYLENGKKIDPKADYTITVNNFMADGGDGFTVLKSGKNRVTGPVDLDAFVDYFKTLPKPFSAAIEGRVLKTDQVQQPEVGKGWVKTDGKWYFFNEDGTKKTGWYKENNKWYFLDKVNGDMKVTWAQVNGKWYFFNKSGVMQTGWLKDGKSWYYLDAKNGDMKDTWAQVNGKWYIFNKSGVMLTGWVKERKTWYFLGGSGAMQTGWVKVNNKWYFLAKSGAMQTGWVQVSGKWYFLNNDGSMAANTKVGKYKLGKDGAWIK</sequence>
<dbReference type="Pfam" id="PF02872">
    <property type="entry name" value="5_nucleotid_C"/>
    <property type="match status" value="2"/>
</dbReference>
<comment type="caution">
    <text evidence="6">The sequence shown here is derived from an EMBL/GenBank/DDBJ whole genome shotgun (WGS) entry which is preliminary data.</text>
</comment>
<dbReference type="PROSITE" id="PS00786">
    <property type="entry name" value="5_NUCLEOTIDASE_2"/>
    <property type="match status" value="1"/>
</dbReference>
<dbReference type="InterPro" id="IPR006179">
    <property type="entry name" value="5_nucleotidase/apyrase"/>
</dbReference>
<keyword evidence="7" id="KW-1185">Reference proteome</keyword>
<evidence type="ECO:0000313" key="6">
    <source>
        <dbReference type="EMBL" id="CAH2716879.1"/>
    </source>
</evidence>
<evidence type="ECO:0000259" key="4">
    <source>
        <dbReference type="Pfam" id="PF00149"/>
    </source>
</evidence>
<feature type="domain" description="Calcineurin-like phosphoesterase" evidence="4">
    <location>
        <begin position="723"/>
        <end position="966"/>
    </location>
</feature>
<dbReference type="PRINTS" id="PR01607">
    <property type="entry name" value="APYRASEFAMLY"/>
</dbReference>
<dbReference type="Gene3D" id="3.90.780.10">
    <property type="entry name" value="5'-Nucleotidase, C-terminal domain"/>
    <property type="match status" value="2"/>
</dbReference>
<dbReference type="Pfam" id="PF00149">
    <property type="entry name" value="Metallophos"/>
    <property type="match status" value="2"/>
</dbReference>
<accession>A0ABN8KT15</accession>
<name>A0ABN8KT15_9BACI</name>
<dbReference type="SUPFAM" id="SSF55816">
    <property type="entry name" value="5'-nucleotidase (syn. UDP-sugar hydrolase), C-terminal domain"/>
    <property type="match status" value="2"/>
</dbReference>
<feature type="domain" description="5'-Nucleotidase C-terminal" evidence="5">
    <location>
        <begin position="432"/>
        <end position="629"/>
    </location>
</feature>
<dbReference type="EMBL" id="CALBWS010000034">
    <property type="protein sequence ID" value="CAH2716879.1"/>
    <property type="molecule type" value="Genomic_DNA"/>
</dbReference>
<gene>
    <name evidence="6" type="primary">yfkN</name>
    <name evidence="6" type="ORF">BACCIP111895_04067</name>
</gene>
<dbReference type="PANTHER" id="PTHR11575:SF24">
    <property type="entry name" value="5'-NUCLEOTIDASE"/>
    <property type="match status" value="1"/>
</dbReference>
<dbReference type="Gene3D" id="3.60.21.10">
    <property type="match status" value="2"/>
</dbReference>
<feature type="repeat" description="Cell wall-binding" evidence="3">
    <location>
        <begin position="1238"/>
        <end position="1257"/>
    </location>
</feature>
<dbReference type="Pfam" id="PF19127">
    <property type="entry name" value="Choline_bind_3"/>
    <property type="match status" value="4"/>
</dbReference>
<evidence type="ECO:0000259" key="5">
    <source>
        <dbReference type="Pfam" id="PF02872"/>
    </source>
</evidence>
<dbReference type="InterPro" id="IPR006146">
    <property type="entry name" value="5'-Nucleotdase_CS"/>
</dbReference>
<feature type="repeat" description="Cell wall-binding" evidence="3">
    <location>
        <begin position="1320"/>
        <end position="1339"/>
    </location>
</feature>
<dbReference type="Gene3D" id="2.10.270.10">
    <property type="entry name" value="Cholin Binding"/>
    <property type="match status" value="3"/>
</dbReference>
<dbReference type="PANTHER" id="PTHR11575">
    <property type="entry name" value="5'-NUCLEOTIDASE-RELATED"/>
    <property type="match status" value="1"/>
</dbReference>
<feature type="repeat" description="Cell wall-binding" evidence="3">
    <location>
        <begin position="1279"/>
        <end position="1298"/>
    </location>
</feature>
<keyword evidence="1" id="KW-0732">Signal</keyword>
<feature type="repeat" description="Cell wall-binding" evidence="3">
    <location>
        <begin position="1360"/>
        <end position="1379"/>
    </location>
</feature>
<dbReference type="Proteomes" id="UP000838308">
    <property type="component" value="Unassembled WGS sequence"/>
</dbReference>
<feature type="domain" description="Calcineurin-like phosphoesterase" evidence="4">
    <location>
        <begin position="67"/>
        <end position="329"/>
    </location>
</feature>